<name>A0A4R7J7T8_9ACTN</name>
<dbReference type="Pfam" id="PF14155">
    <property type="entry name" value="DUF4307"/>
    <property type="match status" value="1"/>
</dbReference>
<feature type="transmembrane region" description="Helical" evidence="1">
    <location>
        <begin position="33"/>
        <end position="53"/>
    </location>
</feature>
<dbReference type="AlphaFoldDB" id="A0A4R7J7T8"/>
<dbReference type="OrthoDB" id="3711853at2"/>
<reference evidence="2 3" key="1">
    <citation type="submission" date="2019-03" db="EMBL/GenBank/DDBJ databases">
        <title>Genomic Encyclopedia of Archaeal and Bacterial Type Strains, Phase II (KMG-II): from individual species to whole genera.</title>
        <authorList>
            <person name="Goeker M."/>
        </authorList>
    </citation>
    <scope>NUCLEOTIDE SEQUENCE [LARGE SCALE GENOMIC DNA]</scope>
    <source>
        <strain evidence="2 3">DSM 24323</strain>
    </source>
</reference>
<keyword evidence="1" id="KW-0472">Membrane</keyword>
<proteinExistence type="predicted"/>
<dbReference type="Proteomes" id="UP000295371">
    <property type="component" value="Unassembled WGS sequence"/>
</dbReference>
<keyword evidence="3" id="KW-1185">Reference proteome</keyword>
<comment type="caution">
    <text evidence="2">The sequence shown here is derived from an EMBL/GenBank/DDBJ whole genome shotgun (WGS) entry which is preliminary data.</text>
</comment>
<evidence type="ECO:0000313" key="2">
    <source>
        <dbReference type="EMBL" id="TDT32567.1"/>
    </source>
</evidence>
<evidence type="ECO:0000313" key="3">
    <source>
        <dbReference type="Proteomes" id="UP000295371"/>
    </source>
</evidence>
<gene>
    <name evidence="2" type="ORF">CLV29_0147</name>
</gene>
<dbReference type="EMBL" id="SOAW01000001">
    <property type="protein sequence ID" value="TDT32567.1"/>
    <property type="molecule type" value="Genomic_DNA"/>
</dbReference>
<accession>A0A4R7J7T8</accession>
<keyword evidence="1" id="KW-0812">Transmembrane</keyword>
<sequence>MQHNGQVSSSQGLDEAERERIARRYPPPRIGRTGWIAIIAVLALIAGGTYLWIASFHGNEQVGGSVRGFQTHPDRVDAVIDVYRPDPSRPATCEVFALAENFERVGEVTQLIEPSEANEATVEVTILTYRRSTAVDVEDCEAL</sequence>
<evidence type="ECO:0000256" key="1">
    <source>
        <dbReference type="SAM" id="Phobius"/>
    </source>
</evidence>
<keyword evidence="1" id="KW-1133">Transmembrane helix</keyword>
<organism evidence="2 3">
    <name type="scientific">Naumannella halotolerans</name>
    <dbReference type="NCBI Taxonomy" id="993414"/>
    <lineage>
        <taxon>Bacteria</taxon>
        <taxon>Bacillati</taxon>
        <taxon>Actinomycetota</taxon>
        <taxon>Actinomycetes</taxon>
        <taxon>Propionibacteriales</taxon>
        <taxon>Propionibacteriaceae</taxon>
        <taxon>Naumannella</taxon>
    </lineage>
</organism>
<dbReference type="InterPro" id="IPR025443">
    <property type="entry name" value="DUF4307"/>
</dbReference>
<protein>
    <submittedName>
        <fullName evidence="2">Uncharacterized protein DUF4307</fullName>
    </submittedName>
</protein>